<evidence type="ECO:0000256" key="1">
    <source>
        <dbReference type="SAM" id="MobiDB-lite"/>
    </source>
</evidence>
<feature type="compositionally biased region" description="Basic residues" evidence="1">
    <location>
        <begin position="74"/>
        <end position="88"/>
    </location>
</feature>
<keyword evidence="3" id="KW-1185">Reference proteome</keyword>
<dbReference type="AlphaFoldDB" id="A0A6A7AQC4"/>
<sequence length="131" mass="15557">MDRQLVSHRLPEHLIFLFIDSPRPGVEWVGDVERDGLVARRGRKRSRSRLQPRLQYRSTTKNRCRSQIKFPFRSQKRRHKDRRRVCHRRSGERVRQGDQETGEHRFAGGQELAAKGWSRSSSILRKTLCQP</sequence>
<gene>
    <name evidence="2" type="ORF">T440DRAFT_315629</name>
</gene>
<dbReference type="EMBL" id="MU006372">
    <property type="protein sequence ID" value="KAF2844557.1"/>
    <property type="molecule type" value="Genomic_DNA"/>
</dbReference>
<name>A0A6A7AQC4_9PLEO</name>
<organism evidence="2 3">
    <name type="scientific">Plenodomus tracheiphilus IPT5</name>
    <dbReference type="NCBI Taxonomy" id="1408161"/>
    <lineage>
        <taxon>Eukaryota</taxon>
        <taxon>Fungi</taxon>
        <taxon>Dikarya</taxon>
        <taxon>Ascomycota</taxon>
        <taxon>Pezizomycotina</taxon>
        <taxon>Dothideomycetes</taxon>
        <taxon>Pleosporomycetidae</taxon>
        <taxon>Pleosporales</taxon>
        <taxon>Pleosporineae</taxon>
        <taxon>Leptosphaeriaceae</taxon>
        <taxon>Plenodomus</taxon>
    </lineage>
</organism>
<evidence type="ECO:0000313" key="2">
    <source>
        <dbReference type="EMBL" id="KAF2844557.1"/>
    </source>
</evidence>
<accession>A0A6A7AQC4</accession>
<feature type="compositionally biased region" description="Basic and acidic residues" evidence="1">
    <location>
        <begin position="89"/>
        <end position="106"/>
    </location>
</feature>
<reference evidence="2" key="1">
    <citation type="submission" date="2020-01" db="EMBL/GenBank/DDBJ databases">
        <authorList>
            <consortium name="DOE Joint Genome Institute"/>
            <person name="Haridas S."/>
            <person name="Albert R."/>
            <person name="Binder M."/>
            <person name="Bloem J."/>
            <person name="Labutti K."/>
            <person name="Salamov A."/>
            <person name="Andreopoulos B."/>
            <person name="Baker S.E."/>
            <person name="Barry K."/>
            <person name="Bills G."/>
            <person name="Bluhm B.H."/>
            <person name="Cannon C."/>
            <person name="Castanera R."/>
            <person name="Culley D.E."/>
            <person name="Daum C."/>
            <person name="Ezra D."/>
            <person name="Gonzalez J.B."/>
            <person name="Henrissat B."/>
            <person name="Kuo A."/>
            <person name="Liang C."/>
            <person name="Lipzen A."/>
            <person name="Lutzoni F."/>
            <person name="Magnuson J."/>
            <person name="Mondo S."/>
            <person name="Nolan M."/>
            <person name="Ohm R."/>
            <person name="Pangilinan J."/>
            <person name="Park H.-J."/>
            <person name="Ramirez L."/>
            <person name="Alfaro M."/>
            <person name="Sun H."/>
            <person name="Tritt A."/>
            <person name="Yoshinaga Y."/>
            <person name="Zwiers L.-H."/>
            <person name="Turgeon B.G."/>
            <person name="Goodwin S.B."/>
            <person name="Spatafora J.W."/>
            <person name="Crous P.W."/>
            <person name="Grigoriev I.V."/>
        </authorList>
    </citation>
    <scope>NUCLEOTIDE SEQUENCE</scope>
    <source>
        <strain evidence="2">IPT5</strain>
    </source>
</reference>
<dbReference type="Proteomes" id="UP000799423">
    <property type="component" value="Unassembled WGS sequence"/>
</dbReference>
<protein>
    <submittedName>
        <fullName evidence="2">Uncharacterized protein</fullName>
    </submittedName>
</protein>
<feature type="region of interest" description="Disordered" evidence="1">
    <location>
        <begin position="74"/>
        <end position="119"/>
    </location>
</feature>
<evidence type="ECO:0000313" key="3">
    <source>
        <dbReference type="Proteomes" id="UP000799423"/>
    </source>
</evidence>
<proteinExistence type="predicted"/>